<comment type="caution">
    <text evidence="2">The sequence shown here is derived from an EMBL/GenBank/DDBJ whole genome shotgun (WGS) entry which is preliminary data.</text>
</comment>
<name>A5Z9T5_9FIRM</name>
<feature type="domain" description="N-acetyltransferase" evidence="1">
    <location>
        <begin position="36"/>
        <end position="89"/>
    </location>
</feature>
<organism evidence="2 3">
    <name type="scientific">Eubacterium ventriosum ATCC 27560</name>
    <dbReference type="NCBI Taxonomy" id="411463"/>
    <lineage>
        <taxon>Bacteria</taxon>
        <taxon>Bacillati</taxon>
        <taxon>Bacillota</taxon>
        <taxon>Clostridia</taxon>
        <taxon>Eubacteriales</taxon>
        <taxon>Eubacteriaceae</taxon>
        <taxon>Eubacterium</taxon>
    </lineage>
</organism>
<dbReference type="SUPFAM" id="SSF55729">
    <property type="entry name" value="Acyl-CoA N-acyltransferases (Nat)"/>
    <property type="match status" value="1"/>
</dbReference>
<evidence type="ECO:0000313" key="3">
    <source>
        <dbReference type="Proteomes" id="UP000006000"/>
    </source>
</evidence>
<reference evidence="2 3" key="2">
    <citation type="submission" date="2007-04" db="EMBL/GenBank/DDBJ databases">
        <title>Draft genome sequence of Eubacterium ventriosum (ATCC 27560).</title>
        <authorList>
            <person name="Sudarsanam P."/>
            <person name="Ley R."/>
            <person name="Guruge J."/>
            <person name="Turnbaugh P.J."/>
            <person name="Mahowald M."/>
            <person name="Liep D."/>
            <person name="Gordon J."/>
        </authorList>
    </citation>
    <scope>NUCLEOTIDE SEQUENCE [LARGE SCALE GENOMIC DNA]</scope>
    <source>
        <strain evidence="2 3">ATCC 27560</strain>
    </source>
</reference>
<dbReference type="InterPro" id="IPR016181">
    <property type="entry name" value="Acyl_CoA_acyltransferase"/>
</dbReference>
<dbReference type="HOGENOM" id="CLU_1956312_0_0_9"/>
<dbReference type="GO" id="GO:0016747">
    <property type="term" value="F:acyltransferase activity, transferring groups other than amino-acyl groups"/>
    <property type="evidence" value="ECO:0007669"/>
    <property type="project" value="InterPro"/>
</dbReference>
<dbReference type="Gene3D" id="3.40.630.30">
    <property type="match status" value="1"/>
</dbReference>
<protein>
    <recommendedName>
        <fullName evidence="1">N-acetyltransferase domain-containing protein</fullName>
    </recommendedName>
</protein>
<reference evidence="2 3" key="1">
    <citation type="submission" date="2007-03" db="EMBL/GenBank/DDBJ databases">
        <authorList>
            <person name="Fulton L."/>
            <person name="Clifton S."/>
            <person name="Fulton B."/>
            <person name="Xu J."/>
            <person name="Minx P."/>
            <person name="Pepin K.H."/>
            <person name="Johnson M."/>
            <person name="Thiruvilangam P."/>
            <person name="Bhonagiri V."/>
            <person name="Nash W.E."/>
            <person name="Mardis E.R."/>
            <person name="Wilson R.K."/>
        </authorList>
    </citation>
    <scope>NUCLEOTIDE SEQUENCE [LARGE SCALE GENOMIC DNA]</scope>
    <source>
        <strain evidence="2 3">ATCC 27560</strain>
    </source>
</reference>
<dbReference type="Pfam" id="PF13302">
    <property type="entry name" value="Acetyltransf_3"/>
    <property type="match status" value="1"/>
</dbReference>
<dbReference type="RefSeq" id="WP_005364014.1">
    <property type="nucleotide sequence ID" value="NZ_DS264286.1"/>
</dbReference>
<evidence type="ECO:0000313" key="2">
    <source>
        <dbReference type="EMBL" id="EDM50529.1"/>
    </source>
</evidence>
<gene>
    <name evidence="2" type="ORF">EUBVEN_02482</name>
</gene>
<dbReference type="OrthoDB" id="9795206at2"/>
<sequence length="128" mass="14512">MNTGRKIETKRLNLLPGVNMRDSKPFLKMLREDGDFQGYCEEACKAVIKQIFGEGLSADHNQITVDRLYATILAENTPAVELLKKIGFHGDNPEDGPILVMQEFLDEDKEINICSVIKMIYEEKSMCT</sequence>
<dbReference type="AlphaFoldDB" id="A5Z9T5"/>
<evidence type="ECO:0000259" key="1">
    <source>
        <dbReference type="Pfam" id="PF13302"/>
    </source>
</evidence>
<proteinExistence type="predicted"/>
<dbReference type="InterPro" id="IPR000182">
    <property type="entry name" value="GNAT_dom"/>
</dbReference>
<dbReference type="Proteomes" id="UP000006000">
    <property type="component" value="Unassembled WGS sequence"/>
</dbReference>
<dbReference type="EMBL" id="AAVL02000037">
    <property type="protein sequence ID" value="EDM50529.1"/>
    <property type="molecule type" value="Genomic_DNA"/>
</dbReference>
<dbReference type="STRING" id="411463.EUBVEN_02482"/>
<accession>A5Z9T5</accession>